<dbReference type="EMBL" id="JBHTIS010000182">
    <property type="protein sequence ID" value="MFD1045007.1"/>
    <property type="molecule type" value="Genomic_DNA"/>
</dbReference>
<proteinExistence type="predicted"/>
<sequence length="49" mass="5401">MALDYVVIVAYLLGMIGGDPQRREHLLDEWKVMATAMLTGPALARASQQ</sequence>
<accession>A0ABW3M502</accession>
<organism evidence="1 2">
    <name type="scientific">Kibdelosporangium lantanae</name>
    <dbReference type="NCBI Taxonomy" id="1497396"/>
    <lineage>
        <taxon>Bacteria</taxon>
        <taxon>Bacillati</taxon>
        <taxon>Actinomycetota</taxon>
        <taxon>Actinomycetes</taxon>
        <taxon>Pseudonocardiales</taxon>
        <taxon>Pseudonocardiaceae</taxon>
        <taxon>Kibdelosporangium</taxon>
    </lineage>
</organism>
<name>A0ABW3M502_9PSEU</name>
<dbReference type="Proteomes" id="UP001597045">
    <property type="component" value="Unassembled WGS sequence"/>
</dbReference>
<evidence type="ECO:0008006" key="3">
    <source>
        <dbReference type="Google" id="ProtNLM"/>
    </source>
</evidence>
<protein>
    <recommendedName>
        <fullName evidence="3">TetR family transcriptional regulator</fullName>
    </recommendedName>
</protein>
<evidence type="ECO:0000313" key="1">
    <source>
        <dbReference type="EMBL" id="MFD1045007.1"/>
    </source>
</evidence>
<keyword evidence="2" id="KW-1185">Reference proteome</keyword>
<evidence type="ECO:0000313" key="2">
    <source>
        <dbReference type="Proteomes" id="UP001597045"/>
    </source>
</evidence>
<gene>
    <name evidence="1" type="ORF">ACFQ1S_05060</name>
</gene>
<reference evidence="2" key="1">
    <citation type="journal article" date="2019" name="Int. J. Syst. Evol. Microbiol.">
        <title>The Global Catalogue of Microorganisms (GCM) 10K type strain sequencing project: providing services to taxonomists for standard genome sequencing and annotation.</title>
        <authorList>
            <consortium name="The Broad Institute Genomics Platform"/>
            <consortium name="The Broad Institute Genome Sequencing Center for Infectious Disease"/>
            <person name="Wu L."/>
            <person name="Ma J."/>
        </authorList>
    </citation>
    <scope>NUCLEOTIDE SEQUENCE [LARGE SCALE GENOMIC DNA]</scope>
    <source>
        <strain evidence="2">JCM 31486</strain>
    </source>
</reference>
<comment type="caution">
    <text evidence="1">The sequence shown here is derived from an EMBL/GenBank/DDBJ whole genome shotgun (WGS) entry which is preliminary data.</text>
</comment>